<sequence length="182" mass="21524">EASKVVPTREYFYELKEMQLKSISERVFRYFVINRTAYSGIMNKPNWGFHPEKSVQPSKWANLIENAGEKLEKVSKITNIDYKQVISAPPQGYNVMIFIDPPYFKADQKRAYLHSFTEKDHLELLNSLKETPFKFCLTYDNCPEIKKLYSWANVHEVEWRYHTANSNRATRKIGKELIITNY</sequence>
<dbReference type="EMBL" id="BARS01045962">
    <property type="protein sequence ID" value="GAG38473.1"/>
    <property type="molecule type" value="Genomic_DNA"/>
</dbReference>
<evidence type="ECO:0000313" key="4">
    <source>
        <dbReference type="EMBL" id="GAG38473.1"/>
    </source>
</evidence>
<dbReference type="GO" id="GO:0009007">
    <property type="term" value="F:site-specific DNA-methyltransferase (adenine-specific) activity"/>
    <property type="evidence" value="ECO:0007669"/>
    <property type="project" value="UniProtKB-EC"/>
</dbReference>
<organism evidence="4">
    <name type="scientific">marine sediment metagenome</name>
    <dbReference type="NCBI Taxonomy" id="412755"/>
    <lineage>
        <taxon>unclassified sequences</taxon>
        <taxon>metagenomes</taxon>
        <taxon>ecological metagenomes</taxon>
    </lineage>
</organism>
<gene>
    <name evidence="4" type="ORF">S01H1_69247</name>
</gene>
<reference evidence="4" key="1">
    <citation type="journal article" date="2014" name="Front. Microbiol.">
        <title>High frequency of phylogenetically diverse reductive dehalogenase-homologous genes in deep subseafloor sedimentary metagenomes.</title>
        <authorList>
            <person name="Kawai M."/>
            <person name="Futagami T."/>
            <person name="Toyoda A."/>
            <person name="Takaki Y."/>
            <person name="Nishi S."/>
            <person name="Hori S."/>
            <person name="Arai W."/>
            <person name="Tsubouchi T."/>
            <person name="Morono Y."/>
            <person name="Uchiyama I."/>
            <person name="Ito T."/>
            <person name="Fujiyama A."/>
            <person name="Inagaki F."/>
            <person name="Takami H."/>
        </authorList>
    </citation>
    <scope>NUCLEOTIDE SEQUENCE</scope>
    <source>
        <strain evidence="4">Expedition CK06-06</strain>
    </source>
</reference>
<comment type="caution">
    <text evidence="4">The sequence shown here is derived from an EMBL/GenBank/DDBJ whole genome shotgun (WGS) entry which is preliminary data.</text>
</comment>
<feature type="non-terminal residue" evidence="4">
    <location>
        <position position="1"/>
    </location>
</feature>
<evidence type="ECO:0000256" key="2">
    <source>
        <dbReference type="ARBA" id="ARBA00022679"/>
    </source>
</evidence>
<dbReference type="PANTHER" id="PTHR30481:SF2">
    <property type="entry name" value="SITE-SPECIFIC DNA-METHYLTRANSFERASE (ADENINE-SPECIFIC)"/>
    <property type="match status" value="1"/>
</dbReference>
<proteinExistence type="predicted"/>
<protein>
    <recommendedName>
        <fullName evidence="5">DNA adenine methylase</fullName>
    </recommendedName>
</protein>
<dbReference type="GO" id="GO:0006298">
    <property type="term" value="P:mismatch repair"/>
    <property type="evidence" value="ECO:0007669"/>
    <property type="project" value="TreeGrafter"/>
</dbReference>
<dbReference type="GO" id="GO:0032259">
    <property type="term" value="P:methylation"/>
    <property type="evidence" value="ECO:0007669"/>
    <property type="project" value="UniProtKB-KW"/>
</dbReference>
<dbReference type="SUPFAM" id="SSF53335">
    <property type="entry name" value="S-adenosyl-L-methionine-dependent methyltransferases"/>
    <property type="match status" value="1"/>
</dbReference>
<dbReference type="AlphaFoldDB" id="X0XPC5"/>
<evidence type="ECO:0000256" key="3">
    <source>
        <dbReference type="ARBA" id="ARBA00022691"/>
    </source>
</evidence>
<evidence type="ECO:0000256" key="1">
    <source>
        <dbReference type="ARBA" id="ARBA00022603"/>
    </source>
</evidence>
<keyword evidence="3" id="KW-0949">S-adenosyl-L-methionine</keyword>
<dbReference type="GO" id="GO:1904047">
    <property type="term" value="F:S-adenosyl-L-methionine binding"/>
    <property type="evidence" value="ECO:0007669"/>
    <property type="project" value="TreeGrafter"/>
</dbReference>
<accession>X0XPC5</accession>
<dbReference type="GO" id="GO:0043565">
    <property type="term" value="F:sequence-specific DNA binding"/>
    <property type="evidence" value="ECO:0007669"/>
    <property type="project" value="TreeGrafter"/>
</dbReference>
<dbReference type="GO" id="GO:0009307">
    <property type="term" value="P:DNA restriction-modification system"/>
    <property type="evidence" value="ECO:0007669"/>
    <property type="project" value="InterPro"/>
</dbReference>
<dbReference type="InterPro" id="IPR029063">
    <property type="entry name" value="SAM-dependent_MTases_sf"/>
</dbReference>
<evidence type="ECO:0008006" key="5">
    <source>
        <dbReference type="Google" id="ProtNLM"/>
    </source>
</evidence>
<dbReference type="PANTHER" id="PTHR30481">
    <property type="entry name" value="DNA ADENINE METHYLASE"/>
    <property type="match status" value="1"/>
</dbReference>
<dbReference type="Gene3D" id="3.40.50.150">
    <property type="entry name" value="Vaccinia Virus protein VP39"/>
    <property type="match status" value="1"/>
</dbReference>
<name>X0XPC5_9ZZZZ</name>
<keyword evidence="2" id="KW-0808">Transferase</keyword>
<dbReference type="InterPro" id="IPR012327">
    <property type="entry name" value="MeTrfase_D12"/>
</dbReference>
<keyword evidence="1" id="KW-0489">Methyltransferase</keyword>
<dbReference type="Pfam" id="PF02086">
    <property type="entry name" value="MethyltransfD12"/>
    <property type="match status" value="1"/>
</dbReference>